<name>A0A433DMJ1_9FUNG</name>
<feature type="transmembrane region" description="Helical" evidence="2">
    <location>
        <begin position="252"/>
        <end position="274"/>
    </location>
</feature>
<feature type="compositionally biased region" description="Polar residues" evidence="1">
    <location>
        <begin position="285"/>
        <end position="296"/>
    </location>
</feature>
<dbReference type="AlphaFoldDB" id="A0A433DMJ1"/>
<evidence type="ECO:0000313" key="3">
    <source>
        <dbReference type="EMBL" id="RUP52073.1"/>
    </source>
</evidence>
<proteinExistence type="predicted"/>
<feature type="region of interest" description="Disordered" evidence="1">
    <location>
        <begin position="285"/>
        <end position="328"/>
    </location>
</feature>
<accession>A0A433DMJ1</accession>
<dbReference type="EMBL" id="RBNI01000208">
    <property type="protein sequence ID" value="RUP52073.1"/>
    <property type="molecule type" value="Genomic_DNA"/>
</dbReference>
<dbReference type="InterPro" id="IPR015915">
    <property type="entry name" value="Kelch-typ_b-propeller"/>
</dbReference>
<comment type="caution">
    <text evidence="3">The sequence shown here is derived from an EMBL/GenBank/DDBJ whole genome shotgun (WGS) entry which is preliminary data.</text>
</comment>
<reference evidence="3 4" key="1">
    <citation type="journal article" date="2018" name="New Phytol.">
        <title>Phylogenomics of Endogonaceae and evolution of mycorrhizas within Mucoromycota.</title>
        <authorList>
            <person name="Chang Y."/>
            <person name="Desiro A."/>
            <person name="Na H."/>
            <person name="Sandor L."/>
            <person name="Lipzen A."/>
            <person name="Clum A."/>
            <person name="Barry K."/>
            <person name="Grigoriev I.V."/>
            <person name="Martin F.M."/>
            <person name="Stajich J.E."/>
            <person name="Smith M.E."/>
            <person name="Bonito G."/>
            <person name="Spatafora J.W."/>
        </authorList>
    </citation>
    <scope>NUCLEOTIDE SEQUENCE [LARGE SCALE GENOMIC DNA]</scope>
    <source>
        <strain evidence="3 4">GMNB39</strain>
    </source>
</reference>
<keyword evidence="2" id="KW-1133">Transmembrane helix</keyword>
<dbReference type="SUPFAM" id="SSF117281">
    <property type="entry name" value="Kelch motif"/>
    <property type="match status" value="1"/>
</dbReference>
<organism evidence="3 4">
    <name type="scientific">Jimgerdemannia flammicorona</name>
    <dbReference type="NCBI Taxonomy" id="994334"/>
    <lineage>
        <taxon>Eukaryota</taxon>
        <taxon>Fungi</taxon>
        <taxon>Fungi incertae sedis</taxon>
        <taxon>Mucoromycota</taxon>
        <taxon>Mucoromycotina</taxon>
        <taxon>Endogonomycetes</taxon>
        <taxon>Endogonales</taxon>
        <taxon>Endogonaceae</taxon>
        <taxon>Jimgerdemannia</taxon>
    </lineage>
</organism>
<evidence type="ECO:0000313" key="4">
    <source>
        <dbReference type="Proteomes" id="UP000268093"/>
    </source>
</evidence>
<dbReference type="OrthoDB" id="10251809at2759"/>
<gene>
    <name evidence="3" type="ORF">BC936DRAFT_141881</name>
</gene>
<protein>
    <submittedName>
        <fullName evidence="3">Uncharacterized protein</fullName>
    </submittedName>
</protein>
<dbReference type="Proteomes" id="UP000268093">
    <property type="component" value="Unassembled WGS sequence"/>
</dbReference>
<sequence length="342" mass="37150">MFLIDRTGEMIIIGGMYQIRNGTKLVNVGADMANTPIYNSLIGHFVRYIVPYLVTVLVLTPFSLSTVFITLAPNGYTLIVYGGSAPALVATANSTIHPNIGYEETPLGDVQVLNTKTYEWSSPTTTGIAPSARFGHAAVQVGWQMIVMGGRCAKEGSKVVVVVSEFSDAIWRNLLRPFLTIPHTILGSTGRNVTNETIVLDTTRWSWLTQYTPTVWIDIFNQTSNFSTTFGCMSTPSSTSMPTSTSLIPVELIVVISVGTITAIAAFTAVIIFLMGKRAINSNNPVPHGPDSSNPINPIVDDDSRSTAAESFNPTPDDDTSPTEVIHFYPIRDDGARRPLMR</sequence>
<evidence type="ECO:0000256" key="2">
    <source>
        <dbReference type="SAM" id="Phobius"/>
    </source>
</evidence>
<keyword evidence="2" id="KW-0472">Membrane</keyword>
<dbReference type="PANTHER" id="PTHR23244">
    <property type="entry name" value="KELCH REPEAT DOMAIN"/>
    <property type="match status" value="1"/>
</dbReference>
<feature type="transmembrane region" description="Helical" evidence="2">
    <location>
        <begin position="49"/>
        <end position="71"/>
    </location>
</feature>
<evidence type="ECO:0000256" key="1">
    <source>
        <dbReference type="SAM" id="MobiDB-lite"/>
    </source>
</evidence>
<dbReference type="Gene3D" id="2.120.10.80">
    <property type="entry name" value="Kelch-type beta propeller"/>
    <property type="match status" value="1"/>
</dbReference>
<keyword evidence="2" id="KW-0812">Transmembrane</keyword>
<keyword evidence="4" id="KW-1185">Reference proteome</keyword>